<evidence type="ECO:0000256" key="7">
    <source>
        <dbReference type="ARBA" id="ARBA00070053"/>
    </source>
</evidence>
<dbReference type="PROSITE" id="PS00924">
    <property type="entry name" value="ASP_GLU_RACEMASE_2"/>
    <property type="match status" value="1"/>
</dbReference>
<comment type="caution">
    <text evidence="9">The sequence shown here is derived from an EMBL/GenBank/DDBJ whole genome shotgun (WGS) entry which is preliminary data.</text>
</comment>
<evidence type="ECO:0000256" key="1">
    <source>
        <dbReference type="ARBA" id="ARBA00001602"/>
    </source>
</evidence>
<accession>A0A941E139</accession>
<dbReference type="HAMAP" id="MF_00258">
    <property type="entry name" value="Glu_racemase"/>
    <property type="match status" value="1"/>
</dbReference>
<evidence type="ECO:0000256" key="2">
    <source>
        <dbReference type="ARBA" id="ARBA00013090"/>
    </source>
</evidence>
<dbReference type="PROSITE" id="PS00923">
    <property type="entry name" value="ASP_GLU_RACEMASE_1"/>
    <property type="match status" value="1"/>
</dbReference>
<organism evidence="9 10">
    <name type="scientific">Virgibacillus salarius</name>
    <dbReference type="NCBI Taxonomy" id="447199"/>
    <lineage>
        <taxon>Bacteria</taxon>
        <taxon>Bacillati</taxon>
        <taxon>Bacillota</taxon>
        <taxon>Bacilli</taxon>
        <taxon>Bacillales</taxon>
        <taxon>Bacillaceae</taxon>
        <taxon>Virgibacillus</taxon>
    </lineage>
</organism>
<dbReference type="InterPro" id="IPR033134">
    <property type="entry name" value="Asp/Glu_racemase_AS_2"/>
</dbReference>
<dbReference type="GO" id="GO:0071555">
    <property type="term" value="P:cell wall organization"/>
    <property type="evidence" value="ECO:0007669"/>
    <property type="project" value="UniProtKB-KW"/>
</dbReference>
<dbReference type="InterPro" id="IPR015942">
    <property type="entry name" value="Asp/Glu/hydantoin_racemase"/>
</dbReference>
<evidence type="ECO:0000256" key="8">
    <source>
        <dbReference type="HAMAP-Rule" id="MF_00258"/>
    </source>
</evidence>
<dbReference type="InterPro" id="IPR018187">
    <property type="entry name" value="Asp/Glu_racemase_AS_1"/>
</dbReference>
<dbReference type="NCBIfam" id="NF002035">
    <property type="entry name" value="PRK00865.1-3"/>
    <property type="match status" value="1"/>
</dbReference>
<comment type="function">
    <text evidence="8">Provides the (R)-glutamate required for cell wall biosynthesis.</text>
</comment>
<keyword evidence="4 8" id="KW-0573">Peptidoglycan synthesis</keyword>
<evidence type="ECO:0000256" key="3">
    <source>
        <dbReference type="ARBA" id="ARBA00022960"/>
    </source>
</evidence>
<comment type="catalytic activity">
    <reaction evidence="1 8">
        <text>L-glutamate = D-glutamate</text>
        <dbReference type="Rhea" id="RHEA:12813"/>
        <dbReference type="ChEBI" id="CHEBI:29985"/>
        <dbReference type="ChEBI" id="CHEBI:29986"/>
        <dbReference type="EC" id="5.1.1.3"/>
    </reaction>
</comment>
<keyword evidence="5 8" id="KW-0413">Isomerase</keyword>
<dbReference type="EC" id="5.1.1.3" evidence="2 8"/>
<dbReference type="SUPFAM" id="SSF53681">
    <property type="entry name" value="Aspartate/glutamate racemase"/>
    <property type="match status" value="2"/>
</dbReference>
<evidence type="ECO:0000313" key="9">
    <source>
        <dbReference type="EMBL" id="MBR7797818.1"/>
    </source>
</evidence>
<dbReference type="RefSeq" id="WP_026681376.1">
    <property type="nucleotide sequence ID" value="NZ_BAAACY010000098.1"/>
</dbReference>
<dbReference type="Pfam" id="PF01177">
    <property type="entry name" value="Asp_Glu_race"/>
    <property type="match status" value="1"/>
</dbReference>
<keyword evidence="6 8" id="KW-0961">Cell wall biogenesis/degradation</keyword>
<feature type="binding site" evidence="8">
    <location>
        <begin position="41"/>
        <end position="42"/>
    </location>
    <ligand>
        <name>substrate</name>
    </ligand>
</feature>
<reference evidence="9" key="1">
    <citation type="submission" date="2021-04" db="EMBL/GenBank/DDBJ databases">
        <title>Isolation and polyphasic classification of algal microorganism.</title>
        <authorList>
            <person name="Wang S."/>
        </authorList>
    </citation>
    <scope>NUCLEOTIDE SEQUENCE</scope>
    <source>
        <strain evidence="9">720a</strain>
    </source>
</reference>
<gene>
    <name evidence="9" type="primary">racE</name>
    <name evidence="8" type="synonym">murI</name>
    <name evidence="9" type="ORF">KCX74_17440</name>
</gene>
<feature type="active site" description="Proton donor/acceptor" evidence="8">
    <location>
        <position position="72"/>
    </location>
</feature>
<dbReference type="FunFam" id="3.40.50.1860:FF:000002">
    <property type="entry name" value="Glutamate racemase"/>
    <property type="match status" value="1"/>
</dbReference>
<feature type="binding site" evidence="8">
    <location>
        <begin position="9"/>
        <end position="10"/>
    </location>
    <ligand>
        <name>substrate</name>
    </ligand>
</feature>
<dbReference type="Gene3D" id="3.40.50.1860">
    <property type="match status" value="2"/>
</dbReference>
<feature type="binding site" evidence="8">
    <location>
        <begin position="185"/>
        <end position="186"/>
    </location>
    <ligand>
        <name>substrate</name>
    </ligand>
</feature>
<dbReference type="InterPro" id="IPR004391">
    <property type="entry name" value="Glu_race"/>
</dbReference>
<keyword evidence="10" id="KW-1185">Reference proteome</keyword>
<name>A0A941E139_9BACI</name>
<dbReference type="PANTHER" id="PTHR21198:SF2">
    <property type="entry name" value="GLUTAMATE RACEMASE"/>
    <property type="match status" value="1"/>
</dbReference>
<comment type="pathway">
    <text evidence="8">Cell wall biogenesis; peptidoglycan biosynthesis.</text>
</comment>
<dbReference type="NCBIfam" id="TIGR00067">
    <property type="entry name" value="glut_race"/>
    <property type="match status" value="1"/>
</dbReference>
<keyword evidence="3 8" id="KW-0133">Cell shape</keyword>
<feature type="binding site" evidence="8">
    <location>
        <begin position="73"/>
        <end position="74"/>
    </location>
    <ligand>
        <name>substrate</name>
    </ligand>
</feature>
<proteinExistence type="inferred from homology"/>
<comment type="similarity">
    <text evidence="8">Belongs to the aspartate/glutamate racemases family.</text>
</comment>
<evidence type="ECO:0000256" key="5">
    <source>
        <dbReference type="ARBA" id="ARBA00023235"/>
    </source>
</evidence>
<dbReference type="GO" id="GO:0008881">
    <property type="term" value="F:glutamate racemase activity"/>
    <property type="evidence" value="ECO:0007669"/>
    <property type="project" value="UniProtKB-UniRule"/>
</dbReference>
<evidence type="ECO:0000256" key="6">
    <source>
        <dbReference type="ARBA" id="ARBA00023316"/>
    </source>
</evidence>
<protein>
    <recommendedName>
        <fullName evidence="7 8">Glutamate racemase</fullName>
        <ecNumber evidence="2 8">5.1.1.3</ecNumber>
    </recommendedName>
</protein>
<sequence length="274" mass="30611">MKQAIGVIDSGVGGLTVAHELMRQLPKEKLIYLGDTARCPYGPRSKEEVKQFTWEMVDFLLEKNIKMLVVACNTATAFTLKSLKEELDIPVIGVIQPGARAAIKFTRNNHIGVIGTEGTVRSHAYTNALRNIKSELEVNALACPMFVPMVEQGILEGSQAIEVVEDTLAPLLQYSNMDTLILGCTHYPLIKDTIQSVIGQHITIISSSEETARETSTILDVHQLFNKDDIYPVHQFYTTGDLEIFIEISKSIFKEPYLQMVTIEKAYLHQLQDS</sequence>
<dbReference type="AlphaFoldDB" id="A0A941E139"/>
<dbReference type="PANTHER" id="PTHR21198">
    <property type="entry name" value="GLUTAMATE RACEMASE"/>
    <property type="match status" value="1"/>
</dbReference>
<dbReference type="GO" id="GO:0008360">
    <property type="term" value="P:regulation of cell shape"/>
    <property type="evidence" value="ECO:0007669"/>
    <property type="project" value="UniProtKB-KW"/>
</dbReference>
<dbReference type="GO" id="GO:0009252">
    <property type="term" value="P:peptidoglycan biosynthetic process"/>
    <property type="evidence" value="ECO:0007669"/>
    <property type="project" value="UniProtKB-UniRule"/>
</dbReference>
<dbReference type="InterPro" id="IPR001920">
    <property type="entry name" value="Asp/Glu_race"/>
</dbReference>
<evidence type="ECO:0000313" key="10">
    <source>
        <dbReference type="Proteomes" id="UP000675284"/>
    </source>
</evidence>
<dbReference type="GO" id="GO:0042802">
    <property type="term" value="F:identical protein binding"/>
    <property type="evidence" value="ECO:0007669"/>
    <property type="project" value="UniProtKB-ARBA"/>
</dbReference>
<evidence type="ECO:0000256" key="4">
    <source>
        <dbReference type="ARBA" id="ARBA00022984"/>
    </source>
</evidence>
<feature type="active site" description="Proton donor/acceptor" evidence="8">
    <location>
        <position position="184"/>
    </location>
</feature>
<dbReference type="Proteomes" id="UP000675284">
    <property type="component" value="Unassembled WGS sequence"/>
</dbReference>
<dbReference type="EMBL" id="JAGSOT010000071">
    <property type="protein sequence ID" value="MBR7797818.1"/>
    <property type="molecule type" value="Genomic_DNA"/>
</dbReference>